<dbReference type="Proteomes" id="UP000653797">
    <property type="component" value="Unassembled WGS sequence"/>
</dbReference>
<gene>
    <name evidence="4" type="ORF">IC230_00725</name>
</gene>
<dbReference type="Pfam" id="PF00440">
    <property type="entry name" value="TetR_N"/>
    <property type="match status" value="1"/>
</dbReference>
<dbReference type="InterPro" id="IPR001647">
    <property type="entry name" value="HTH_TetR"/>
</dbReference>
<dbReference type="SUPFAM" id="SSF46689">
    <property type="entry name" value="Homeodomain-like"/>
    <property type="match status" value="1"/>
</dbReference>
<organism evidence="4 5">
    <name type="scientific">Spirosoma validum</name>
    <dbReference type="NCBI Taxonomy" id="2771355"/>
    <lineage>
        <taxon>Bacteria</taxon>
        <taxon>Pseudomonadati</taxon>
        <taxon>Bacteroidota</taxon>
        <taxon>Cytophagia</taxon>
        <taxon>Cytophagales</taxon>
        <taxon>Cytophagaceae</taxon>
        <taxon>Spirosoma</taxon>
    </lineage>
</organism>
<evidence type="ECO:0000313" key="5">
    <source>
        <dbReference type="Proteomes" id="UP000653797"/>
    </source>
</evidence>
<dbReference type="Gene3D" id="1.10.357.10">
    <property type="entry name" value="Tetracycline Repressor, domain 2"/>
    <property type="match status" value="1"/>
</dbReference>
<sequence length="224" mass="25199">MRRQKHPDKQIEQNQRIIKALEEVISERGVVGVNVNLIASKSGIGKGIIYRNFGGEAELLMYYVCTSPAFPHLTMDPLNPPRSLQQERISQSMFGQMFQSFRELRSSKASRQIIKAMLIGDEPAIDFISQNNEQKLAEAVQQLSLPKGTDGQAAMAILLGGMYYMTIMAHNNHPFLGIDLRSDSGWLRIEQALKNFYKQLNKSANQTRTSKKSLSTVIPELVES</sequence>
<dbReference type="InterPro" id="IPR009057">
    <property type="entry name" value="Homeodomain-like_sf"/>
</dbReference>
<evidence type="ECO:0000256" key="1">
    <source>
        <dbReference type="ARBA" id="ARBA00023125"/>
    </source>
</evidence>
<dbReference type="PRINTS" id="PR00455">
    <property type="entry name" value="HTHTETR"/>
</dbReference>
<dbReference type="PROSITE" id="PS50977">
    <property type="entry name" value="HTH_TETR_2"/>
    <property type="match status" value="1"/>
</dbReference>
<dbReference type="RefSeq" id="WP_191037044.1">
    <property type="nucleotide sequence ID" value="NZ_JACXAA010000001.1"/>
</dbReference>
<evidence type="ECO:0000313" key="4">
    <source>
        <dbReference type="EMBL" id="MBD2751397.1"/>
    </source>
</evidence>
<keyword evidence="5" id="KW-1185">Reference proteome</keyword>
<accession>A0A927AX99</accession>
<dbReference type="AlphaFoldDB" id="A0A927AX99"/>
<dbReference type="EMBL" id="JACXAA010000001">
    <property type="protein sequence ID" value="MBD2751397.1"/>
    <property type="molecule type" value="Genomic_DNA"/>
</dbReference>
<keyword evidence="1 2" id="KW-0238">DNA-binding</keyword>
<feature type="domain" description="HTH tetR-type" evidence="3">
    <location>
        <begin position="11"/>
        <end position="71"/>
    </location>
</feature>
<evidence type="ECO:0000259" key="3">
    <source>
        <dbReference type="PROSITE" id="PS50977"/>
    </source>
</evidence>
<comment type="caution">
    <text evidence="4">The sequence shown here is derived from an EMBL/GenBank/DDBJ whole genome shotgun (WGS) entry which is preliminary data.</text>
</comment>
<reference evidence="4" key="1">
    <citation type="submission" date="2020-09" db="EMBL/GenBank/DDBJ databases">
        <authorList>
            <person name="Kim M.K."/>
        </authorList>
    </citation>
    <scope>NUCLEOTIDE SEQUENCE</scope>
    <source>
        <strain evidence="4">BT704</strain>
    </source>
</reference>
<proteinExistence type="predicted"/>
<evidence type="ECO:0000256" key="2">
    <source>
        <dbReference type="PROSITE-ProRule" id="PRU00335"/>
    </source>
</evidence>
<name>A0A927AX99_9BACT</name>
<dbReference type="GO" id="GO:0003677">
    <property type="term" value="F:DNA binding"/>
    <property type="evidence" value="ECO:0007669"/>
    <property type="project" value="UniProtKB-UniRule"/>
</dbReference>
<protein>
    <submittedName>
        <fullName evidence="4">TetR/AcrR family transcriptional regulator</fullName>
    </submittedName>
</protein>
<feature type="DNA-binding region" description="H-T-H motif" evidence="2">
    <location>
        <begin position="34"/>
        <end position="53"/>
    </location>
</feature>